<accession>A0ABV4HVI1</accession>
<sequence>MTDIVLKDVDEVLADRIRRVAERHGWETERALLHLLEQGLNLYEGDGAISFDSTESDALQAALEALKSVPDDPGYSLIGRAGSHRGEPEGE</sequence>
<protein>
    <submittedName>
        <fullName evidence="2">Uncharacterized protein</fullName>
    </submittedName>
</protein>
<feature type="region of interest" description="Disordered" evidence="1">
    <location>
        <begin position="71"/>
        <end position="91"/>
    </location>
</feature>
<comment type="caution">
    <text evidence="2">The sequence shown here is derived from an EMBL/GenBank/DDBJ whole genome shotgun (WGS) entry which is preliminary data.</text>
</comment>
<dbReference type="EMBL" id="JBFWIC010000049">
    <property type="protein sequence ID" value="MEZ0476770.1"/>
    <property type="molecule type" value="Genomic_DNA"/>
</dbReference>
<proteinExistence type="predicted"/>
<reference evidence="2 3" key="1">
    <citation type="submission" date="2024-07" db="EMBL/GenBank/DDBJ databases">
        <title>Luteimonas salilacus sp. nov., isolated from the shore soil of Salt Lake in Tibet of China.</title>
        <authorList>
            <person name="Zhang X."/>
            <person name="Li A."/>
        </authorList>
    </citation>
    <scope>NUCLEOTIDE SEQUENCE [LARGE SCALE GENOMIC DNA]</scope>
    <source>
        <strain evidence="2 3">B3-2-R+30</strain>
    </source>
</reference>
<gene>
    <name evidence="2" type="ORF">AB6713_19480</name>
</gene>
<evidence type="ECO:0000313" key="2">
    <source>
        <dbReference type="EMBL" id="MEZ0476770.1"/>
    </source>
</evidence>
<keyword evidence="3" id="KW-1185">Reference proteome</keyword>
<evidence type="ECO:0000256" key="1">
    <source>
        <dbReference type="SAM" id="MobiDB-lite"/>
    </source>
</evidence>
<dbReference type="Proteomes" id="UP001566331">
    <property type="component" value="Unassembled WGS sequence"/>
</dbReference>
<organism evidence="2 3">
    <name type="scientific">Luteimonas salinilitoris</name>
    <dbReference type="NCBI Taxonomy" id="3237697"/>
    <lineage>
        <taxon>Bacteria</taxon>
        <taxon>Pseudomonadati</taxon>
        <taxon>Pseudomonadota</taxon>
        <taxon>Gammaproteobacteria</taxon>
        <taxon>Lysobacterales</taxon>
        <taxon>Lysobacteraceae</taxon>
        <taxon>Luteimonas</taxon>
    </lineage>
</organism>
<evidence type="ECO:0000313" key="3">
    <source>
        <dbReference type="Proteomes" id="UP001566331"/>
    </source>
</evidence>
<name>A0ABV4HVI1_9GAMM</name>
<dbReference type="RefSeq" id="WP_370564564.1">
    <property type="nucleotide sequence ID" value="NZ_JBFWIB010000009.1"/>
</dbReference>